<dbReference type="Pfam" id="PF12833">
    <property type="entry name" value="HTH_18"/>
    <property type="match status" value="1"/>
</dbReference>
<evidence type="ECO:0000313" key="2">
    <source>
        <dbReference type="EMBL" id="MCC9020425.1"/>
    </source>
</evidence>
<evidence type="ECO:0000313" key="3">
    <source>
        <dbReference type="Proteomes" id="UP001430700"/>
    </source>
</evidence>
<dbReference type="Gene3D" id="1.10.10.60">
    <property type="entry name" value="Homeodomain-like"/>
    <property type="match status" value="1"/>
</dbReference>
<dbReference type="PROSITE" id="PS01124">
    <property type="entry name" value="HTH_ARAC_FAMILY_2"/>
    <property type="match status" value="1"/>
</dbReference>
<dbReference type="Proteomes" id="UP001430700">
    <property type="component" value="Unassembled WGS sequence"/>
</dbReference>
<dbReference type="EMBL" id="JAJJMN010000002">
    <property type="protein sequence ID" value="MCC9020425.1"/>
    <property type="molecule type" value="Genomic_DNA"/>
</dbReference>
<proteinExistence type="predicted"/>
<evidence type="ECO:0000259" key="1">
    <source>
        <dbReference type="PROSITE" id="PS01124"/>
    </source>
</evidence>
<gene>
    <name evidence="2" type="ORF">LNQ34_21890</name>
</gene>
<reference evidence="2" key="1">
    <citation type="submission" date="2021-11" db="EMBL/GenBank/DDBJ databases">
        <title>Description of novel Flavobacterium species.</title>
        <authorList>
            <person name="Saticioglu I.B."/>
            <person name="Ay H."/>
            <person name="Altun S."/>
            <person name="Duman M."/>
        </authorList>
    </citation>
    <scope>NUCLEOTIDE SEQUENCE</scope>
    <source>
        <strain evidence="2">F-126</strain>
    </source>
</reference>
<organism evidence="2 3">
    <name type="scientific">Flavobacterium lipolyticum</name>
    <dbReference type="NCBI Taxonomy" id="2893754"/>
    <lineage>
        <taxon>Bacteria</taxon>
        <taxon>Pseudomonadati</taxon>
        <taxon>Bacteroidota</taxon>
        <taxon>Flavobacteriia</taxon>
        <taxon>Flavobacteriales</taxon>
        <taxon>Flavobacteriaceae</taxon>
        <taxon>Flavobacterium</taxon>
    </lineage>
</organism>
<keyword evidence="3" id="KW-1185">Reference proteome</keyword>
<name>A0ABS8M6J6_9FLAO</name>
<accession>A0ABS8M6J6</accession>
<protein>
    <submittedName>
        <fullName evidence="2">Helix-turn-helix domain-containing protein</fullName>
    </submittedName>
</protein>
<comment type="caution">
    <text evidence="2">The sequence shown here is derived from an EMBL/GenBank/DDBJ whole genome shotgun (WGS) entry which is preliminary data.</text>
</comment>
<feature type="domain" description="HTH araC/xylS-type" evidence="1">
    <location>
        <begin position="1"/>
        <end position="70"/>
    </location>
</feature>
<sequence length="74" mass="8502">MIRNHKGKKFVTYISDLKIDHIVTLLKEDKKIRKYSNKALADEAGFSSTQKFAQAFHAKTGCLPSFFIKEINKI</sequence>
<dbReference type="InterPro" id="IPR018060">
    <property type="entry name" value="HTH_AraC"/>
</dbReference>